<keyword evidence="4" id="KW-0238">DNA-binding</keyword>
<dbReference type="GO" id="GO:0017108">
    <property type="term" value="F:5'-flap endonuclease activity"/>
    <property type="evidence" value="ECO:0007669"/>
    <property type="project" value="InterPro"/>
</dbReference>
<evidence type="ECO:0000256" key="6">
    <source>
        <dbReference type="ARBA" id="ARBA00050026"/>
    </source>
</evidence>
<keyword evidence="8" id="KW-0255">Endonuclease</keyword>
<accession>A0A365H6V2</accession>
<name>A0A365H6V2_9ACTN</name>
<feature type="domain" description="5'-3' exonuclease" evidence="7">
    <location>
        <begin position="1"/>
        <end position="272"/>
    </location>
</feature>
<evidence type="ECO:0000256" key="4">
    <source>
        <dbReference type="ARBA" id="ARBA00023125"/>
    </source>
</evidence>
<keyword evidence="2" id="KW-0378">Hydrolase</keyword>
<dbReference type="SUPFAM" id="SSF47807">
    <property type="entry name" value="5' to 3' exonuclease, C-terminal subdomain"/>
    <property type="match status" value="1"/>
</dbReference>
<sequence length="310" mass="32507">MGLMLLDTPSLYFRAFFGVPESVTAPDGTPVNAVRGLIDMIARLVTDRGPDRLVCCMDADWRPQFRVAALPSYKAHRVAADGGDQVPDTLGPQLPLIDAVLDAAGLARLGVPGYEADDVIGTLTARAGAPVDIVTGDRDLFQLVDDRVPVHVLYTARGVRNLQVMGEQEVAAKYGIPGRGYADYATLRGDPSDGLPGVPGVGDKTAATLITRFGSVEDVLAALDAGRTDGFPPGSRAKLAAAREYLAAAGTVVRVVTDITGPALDDLDDRLPATPRDPAALSALAEKWGLDGPVTRLRSALSRGSERSGP</sequence>
<dbReference type="Pfam" id="PF02739">
    <property type="entry name" value="5_3_exonuc_N"/>
    <property type="match status" value="1"/>
</dbReference>
<evidence type="ECO:0000256" key="2">
    <source>
        <dbReference type="ARBA" id="ARBA00022801"/>
    </source>
</evidence>
<dbReference type="GO" id="GO:0003677">
    <property type="term" value="F:DNA binding"/>
    <property type="evidence" value="ECO:0007669"/>
    <property type="project" value="UniProtKB-KW"/>
</dbReference>
<dbReference type="InterPro" id="IPR008918">
    <property type="entry name" value="HhH2"/>
</dbReference>
<dbReference type="Gene3D" id="1.10.150.20">
    <property type="entry name" value="5' to 3' exonuclease, C-terminal subdomain"/>
    <property type="match status" value="1"/>
</dbReference>
<dbReference type="OrthoDB" id="9806424at2"/>
<dbReference type="Gene3D" id="3.40.50.1010">
    <property type="entry name" value="5'-nuclease"/>
    <property type="match status" value="1"/>
</dbReference>
<evidence type="ECO:0000256" key="1">
    <source>
        <dbReference type="ARBA" id="ARBA00022722"/>
    </source>
</evidence>
<comment type="function">
    <text evidence="5">5'-3' exonuclease acting preferentially on double-stranded DNA.</text>
</comment>
<gene>
    <name evidence="8" type="ORF">DPM19_17045</name>
</gene>
<comment type="caution">
    <text evidence="8">The sequence shown here is derived from an EMBL/GenBank/DDBJ whole genome shotgun (WGS) entry which is preliminary data.</text>
</comment>
<dbReference type="PANTHER" id="PTHR42646:SF2">
    <property type="entry name" value="5'-3' EXONUCLEASE FAMILY PROTEIN"/>
    <property type="match status" value="1"/>
</dbReference>
<protein>
    <recommendedName>
        <fullName evidence="6">5'-3' exonuclease</fullName>
    </recommendedName>
</protein>
<dbReference type="InterPro" id="IPR038969">
    <property type="entry name" value="FEN"/>
</dbReference>
<evidence type="ECO:0000256" key="5">
    <source>
        <dbReference type="ARBA" id="ARBA00049957"/>
    </source>
</evidence>
<proteinExistence type="predicted"/>
<dbReference type="PANTHER" id="PTHR42646">
    <property type="entry name" value="FLAP ENDONUCLEASE XNI"/>
    <property type="match status" value="1"/>
</dbReference>
<dbReference type="EMBL" id="QLYX01000007">
    <property type="protein sequence ID" value="RAY13993.1"/>
    <property type="molecule type" value="Genomic_DNA"/>
</dbReference>
<keyword evidence="3" id="KW-0269">Exonuclease</keyword>
<keyword evidence="9" id="KW-1185">Reference proteome</keyword>
<dbReference type="InterPro" id="IPR020046">
    <property type="entry name" value="5-3_exonucl_a-hlix_arch_N"/>
</dbReference>
<dbReference type="InterPro" id="IPR036279">
    <property type="entry name" value="5-3_exonuclease_C_sf"/>
</dbReference>
<organism evidence="8 9">
    <name type="scientific">Actinomadura craniellae</name>
    <dbReference type="NCBI Taxonomy" id="2231787"/>
    <lineage>
        <taxon>Bacteria</taxon>
        <taxon>Bacillati</taxon>
        <taxon>Actinomycetota</taxon>
        <taxon>Actinomycetes</taxon>
        <taxon>Streptosporangiales</taxon>
        <taxon>Thermomonosporaceae</taxon>
        <taxon>Actinomadura</taxon>
    </lineage>
</organism>
<dbReference type="SMART" id="SM00475">
    <property type="entry name" value="53EXOc"/>
    <property type="match status" value="1"/>
</dbReference>
<dbReference type="GO" id="GO:0033567">
    <property type="term" value="P:DNA replication, Okazaki fragment processing"/>
    <property type="evidence" value="ECO:0007669"/>
    <property type="project" value="InterPro"/>
</dbReference>
<dbReference type="AlphaFoldDB" id="A0A365H6V2"/>
<dbReference type="SUPFAM" id="SSF88723">
    <property type="entry name" value="PIN domain-like"/>
    <property type="match status" value="1"/>
</dbReference>
<reference evidence="8 9" key="1">
    <citation type="submission" date="2018-06" db="EMBL/GenBank/DDBJ databases">
        <title>Actinomadura craniellae sp. nov. isolated from marine sponge Craniella sp.</title>
        <authorList>
            <person name="Li L."/>
            <person name="Xu Q.H."/>
            <person name="Lin H.W."/>
            <person name="Lu Y.H."/>
        </authorList>
    </citation>
    <scope>NUCLEOTIDE SEQUENCE [LARGE SCALE GENOMIC DNA]</scope>
    <source>
        <strain evidence="8 9">LHW63021</strain>
    </source>
</reference>
<dbReference type="InterPro" id="IPR020045">
    <property type="entry name" value="DNA_polI_H3TH"/>
</dbReference>
<dbReference type="InterPro" id="IPR002421">
    <property type="entry name" value="5-3_exonuclease"/>
</dbReference>
<dbReference type="Pfam" id="PF01367">
    <property type="entry name" value="5_3_exonuc"/>
    <property type="match status" value="1"/>
</dbReference>
<evidence type="ECO:0000313" key="8">
    <source>
        <dbReference type="EMBL" id="RAY13993.1"/>
    </source>
</evidence>
<evidence type="ECO:0000256" key="3">
    <source>
        <dbReference type="ARBA" id="ARBA00022839"/>
    </source>
</evidence>
<dbReference type="CDD" id="cd09859">
    <property type="entry name" value="PIN_53EXO"/>
    <property type="match status" value="1"/>
</dbReference>
<dbReference type="RefSeq" id="WP_111868828.1">
    <property type="nucleotide sequence ID" value="NZ_QLYX01000007.1"/>
</dbReference>
<dbReference type="Proteomes" id="UP000251891">
    <property type="component" value="Unassembled WGS sequence"/>
</dbReference>
<keyword evidence="1" id="KW-0540">Nuclease</keyword>
<evidence type="ECO:0000313" key="9">
    <source>
        <dbReference type="Proteomes" id="UP000251891"/>
    </source>
</evidence>
<dbReference type="InterPro" id="IPR029060">
    <property type="entry name" value="PIN-like_dom_sf"/>
</dbReference>
<dbReference type="CDD" id="cd09898">
    <property type="entry name" value="H3TH_53EXO"/>
    <property type="match status" value="1"/>
</dbReference>
<evidence type="ECO:0000259" key="7">
    <source>
        <dbReference type="SMART" id="SM00475"/>
    </source>
</evidence>
<dbReference type="SMART" id="SM00279">
    <property type="entry name" value="HhH2"/>
    <property type="match status" value="1"/>
</dbReference>
<dbReference type="GO" id="GO:0008409">
    <property type="term" value="F:5'-3' exonuclease activity"/>
    <property type="evidence" value="ECO:0007669"/>
    <property type="project" value="InterPro"/>
</dbReference>